<dbReference type="EMBL" id="CP017641">
    <property type="protein sequence ID" value="APZ96399.1"/>
    <property type="molecule type" value="Genomic_DNA"/>
</dbReference>
<accession>A0A1P8WQT1</accession>
<evidence type="ECO:0000313" key="2">
    <source>
        <dbReference type="Proteomes" id="UP000187735"/>
    </source>
</evidence>
<sequence length="291" mass="31251">MIVLSLTIHFCNPKMRNPSRSNELENAPNQCHVRRTNLDTTTALPMTFAQILGRDNFELTTTSVYAPQPGNGFTLPPGTPPSDTIHLLPIALDLGSWSNILDQIYGTNTSSACGNGATGQGANADLFEDDYTWNTTDRVVKSGESDGVLEINIYPDLNSRLTPGNRGTVDLGHAGNSTSDLKRQIRYGLNSYDLSFFPDNKITFNSSGALYLNGDTGISAGIKDALEDMIGQVRAIPIFIFVTGQGNNATYTIVKLVGVHIMGAKMTGGPNSRHLTVQPAVSLTRTCSAVP</sequence>
<dbReference type="Proteomes" id="UP000187735">
    <property type="component" value="Chromosome"/>
</dbReference>
<gene>
    <name evidence="1" type="ORF">Fuma_06068</name>
</gene>
<dbReference type="AlphaFoldDB" id="A0A1P8WQT1"/>
<name>A0A1P8WQT1_9PLAN</name>
<reference evidence="1 2" key="1">
    <citation type="journal article" date="2016" name="Front. Microbiol.">
        <title>Fuerstia marisgermanicae gen. nov., sp. nov., an Unusual Member of the Phylum Planctomycetes from the German Wadden Sea.</title>
        <authorList>
            <person name="Kohn T."/>
            <person name="Heuer A."/>
            <person name="Jogler M."/>
            <person name="Vollmers J."/>
            <person name="Boedeker C."/>
            <person name="Bunk B."/>
            <person name="Rast P."/>
            <person name="Borchert D."/>
            <person name="Glockner I."/>
            <person name="Freese H.M."/>
            <person name="Klenk H.P."/>
            <person name="Overmann J."/>
            <person name="Kaster A.K."/>
            <person name="Rohde M."/>
            <person name="Wiegand S."/>
            <person name="Jogler C."/>
        </authorList>
    </citation>
    <scope>NUCLEOTIDE SEQUENCE [LARGE SCALE GENOMIC DNA]</scope>
    <source>
        <strain evidence="1 2">NH11</strain>
    </source>
</reference>
<dbReference type="KEGG" id="fmr:Fuma_06068"/>
<proteinExistence type="predicted"/>
<evidence type="ECO:0000313" key="1">
    <source>
        <dbReference type="EMBL" id="APZ96399.1"/>
    </source>
</evidence>
<keyword evidence="2" id="KW-1185">Reference proteome</keyword>
<protein>
    <submittedName>
        <fullName evidence="1">Uncharacterized protein</fullName>
    </submittedName>
</protein>
<organism evidence="1 2">
    <name type="scientific">Fuerstiella marisgermanici</name>
    <dbReference type="NCBI Taxonomy" id="1891926"/>
    <lineage>
        <taxon>Bacteria</taxon>
        <taxon>Pseudomonadati</taxon>
        <taxon>Planctomycetota</taxon>
        <taxon>Planctomycetia</taxon>
        <taxon>Planctomycetales</taxon>
        <taxon>Planctomycetaceae</taxon>
        <taxon>Fuerstiella</taxon>
    </lineage>
</organism>